<keyword evidence="2" id="KW-0378">Hydrolase</keyword>
<dbReference type="RefSeq" id="WP_126557268.1">
    <property type="nucleotide sequence ID" value="NZ_BIFS01000002.1"/>
</dbReference>
<protein>
    <submittedName>
        <fullName evidence="2">MBL fold metallo-hydrolase</fullName>
    </submittedName>
</protein>
<dbReference type="SUPFAM" id="SSF56281">
    <property type="entry name" value="Metallo-hydrolase/oxidoreductase"/>
    <property type="match status" value="1"/>
</dbReference>
<dbReference type="AlphaFoldDB" id="A0A402AXZ1"/>
<name>A0A402AXZ1_9CHLR</name>
<dbReference type="InterPro" id="IPR036866">
    <property type="entry name" value="RibonucZ/Hydroxyglut_hydro"/>
</dbReference>
<accession>A0A402AXZ1</accession>
<dbReference type="Pfam" id="PF12706">
    <property type="entry name" value="Lactamase_B_2"/>
    <property type="match status" value="1"/>
</dbReference>
<dbReference type="EMBL" id="BIFS01000002">
    <property type="protein sequence ID" value="GCE23957.1"/>
    <property type="molecule type" value="Genomic_DNA"/>
</dbReference>
<sequence length="281" mass="31064">MHTKNAIDTATQISTSTRLPEGAVALWWLGQASFALRSASTTVLIDPFLTNIEGRVVSPPFTAEECPPVDLVLYTHEHIDHLDVPTLQILARHPSRPRFIAPSPIVDQVLKAGVDPEQLQGVQPEEDLTIGTTRIIPLPALHGLSFPPVAYSFGQEISNGQYRYLGYVIELAGVRIYHPGDTLVFDGLVEKLQPLAIDLALLPINGRSYSRERQNLVGNMDEREAADLAASAGIQTVIPTHYEMFAGNVGRPGFFVDYIRAHHPQLTCYLPSHGRRLIYMK</sequence>
<feature type="domain" description="Metallo-beta-lactamase" evidence="1">
    <location>
        <begin position="41"/>
        <end position="242"/>
    </location>
</feature>
<keyword evidence="3" id="KW-1185">Reference proteome</keyword>
<reference evidence="3" key="1">
    <citation type="submission" date="2018-12" db="EMBL/GenBank/DDBJ databases">
        <title>Tengunoibacter tsumagoiensis gen. nov., sp. nov., Dictyobacter kobayashii sp. nov., D. alpinus sp. nov., and D. joshuensis sp. nov. and description of Dictyobacteraceae fam. nov. within the order Ktedonobacterales isolated from Tengu-no-mugimeshi.</title>
        <authorList>
            <person name="Wang C.M."/>
            <person name="Zheng Y."/>
            <person name="Sakai Y."/>
            <person name="Toyoda A."/>
            <person name="Minakuchi Y."/>
            <person name="Abe K."/>
            <person name="Yokota A."/>
            <person name="Yabe S."/>
        </authorList>
    </citation>
    <scope>NUCLEOTIDE SEQUENCE [LARGE SCALE GENOMIC DNA]</scope>
    <source>
        <strain evidence="3">Uno11</strain>
    </source>
</reference>
<dbReference type="InterPro" id="IPR050114">
    <property type="entry name" value="UPF0173_UPF0282_UlaG_hydrolase"/>
</dbReference>
<dbReference type="OrthoDB" id="9800061at2"/>
<dbReference type="GO" id="GO:0016787">
    <property type="term" value="F:hydrolase activity"/>
    <property type="evidence" value="ECO:0007669"/>
    <property type="project" value="UniProtKB-KW"/>
</dbReference>
<evidence type="ECO:0000313" key="3">
    <source>
        <dbReference type="Proteomes" id="UP000287188"/>
    </source>
</evidence>
<dbReference type="InterPro" id="IPR001279">
    <property type="entry name" value="Metallo-B-lactamas"/>
</dbReference>
<gene>
    <name evidence="2" type="ORF">KDK_77570</name>
</gene>
<organism evidence="2 3">
    <name type="scientific">Dictyobacter kobayashii</name>
    <dbReference type="NCBI Taxonomy" id="2014872"/>
    <lineage>
        <taxon>Bacteria</taxon>
        <taxon>Bacillati</taxon>
        <taxon>Chloroflexota</taxon>
        <taxon>Ktedonobacteria</taxon>
        <taxon>Ktedonobacterales</taxon>
        <taxon>Dictyobacteraceae</taxon>
        <taxon>Dictyobacter</taxon>
    </lineage>
</organism>
<evidence type="ECO:0000313" key="2">
    <source>
        <dbReference type="EMBL" id="GCE23957.1"/>
    </source>
</evidence>
<comment type="caution">
    <text evidence="2">The sequence shown here is derived from an EMBL/GenBank/DDBJ whole genome shotgun (WGS) entry which is preliminary data.</text>
</comment>
<dbReference type="Gene3D" id="3.60.15.10">
    <property type="entry name" value="Ribonuclease Z/Hydroxyacylglutathione hydrolase-like"/>
    <property type="match status" value="1"/>
</dbReference>
<dbReference type="Proteomes" id="UP000287188">
    <property type="component" value="Unassembled WGS sequence"/>
</dbReference>
<dbReference type="PANTHER" id="PTHR43546">
    <property type="entry name" value="UPF0173 METAL-DEPENDENT HYDROLASE MJ1163-RELATED"/>
    <property type="match status" value="1"/>
</dbReference>
<proteinExistence type="predicted"/>
<evidence type="ECO:0000259" key="1">
    <source>
        <dbReference type="Pfam" id="PF12706"/>
    </source>
</evidence>